<organism evidence="1 2">
    <name type="scientific">Steinernema glaseri</name>
    <dbReference type="NCBI Taxonomy" id="37863"/>
    <lineage>
        <taxon>Eukaryota</taxon>
        <taxon>Metazoa</taxon>
        <taxon>Ecdysozoa</taxon>
        <taxon>Nematoda</taxon>
        <taxon>Chromadorea</taxon>
        <taxon>Rhabditida</taxon>
        <taxon>Tylenchina</taxon>
        <taxon>Panagrolaimomorpha</taxon>
        <taxon>Strongyloidoidea</taxon>
        <taxon>Steinernematidae</taxon>
        <taxon>Steinernema</taxon>
    </lineage>
</organism>
<evidence type="ECO:0000313" key="1">
    <source>
        <dbReference type="Proteomes" id="UP000095287"/>
    </source>
</evidence>
<accession>A0A1I8AV41</accession>
<name>A0A1I8AV41_9BILA</name>
<reference evidence="2" key="1">
    <citation type="submission" date="2016-11" db="UniProtKB">
        <authorList>
            <consortium name="WormBaseParasite"/>
        </authorList>
    </citation>
    <scope>IDENTIFICATION</scope>
</reference>
<evidence type="ECO:0000313" key="2">
    <source>
        <dbReference type="WBParaSite" id="L893_g937.t1"/>
    </source>
</evidence>
<sequence>MNTHAAYIFMLHVHIRYAMHVPCANCVRYPLYVYLICFIHVLFDFTKHFENALIFQLSISGHHFFSVRFQA</sequence>
<dbReference type="Proteomes" id="UP000095287">
    <property type="component" value="Unplaced"/>
</dbReference>
<dbReference type="AlphaFoldDB" id="A0A1I8AV41"/>
<dbReference type="WBParaSite" id="L893_g937.t1">
    <property type="protein sequence ID" value="L893_g937.t1"/>
    <property type="gene ID" value="L893_g937"/>
</dbReference>
<keyword evidence="1" id="KW-1185">Reference proteome</keyword>
<protein>
    <submittedName>
        <fullName evidence="2">Secreted protein</fullName>
    </submittedName>
</protein>
<proteinExistence type="predicted"/>